<dbReference type="KEGG" id="ehx:EMIHUDRAFT_109477"/>
<keyword evidence="3" id="KW-1185">Reference proteome</keyword>
<accession>A0A0D3KRJ9</accession>
<dbReference type="EnsemblProtists" id="EOD38384">
    <property type="protein sequence ID" value="EOD38384"/>
    <property type="gene ID" value="EMIHUDRAFT_109477"/>
</dbReference>
<dbReference type="Proteomes" id="UP000013827">
    <property type="component" value="Unassembled WGS sequence"/>
</dbReference>
<dbReference type="RefSeq" id="XP_005790813.1">
    <property type="nucleotide sequence ID" value="XM_005790756.1"/>
</dbReference>
<protein>
    <submittedName>
        <fullName evidence="2">Uncharacterized protein</fullName>
    </submittedName>
</protein>
<sequence>MPQHTLFIAGPRRAPAVSEAVRGLAGARSADDWRVAFACGEASAAAWQPASEWPAEAASSAGVDARGMIARIARLLQLVPAGSSLVVRWAFEGDAPTDEALGLGVHAAVSFSEGLGIKDCRTLVVEWLDDGRAADSAALDVWADVLRARRVAVAADAPEEEAPAQCHAPGRRPRRTVSDAAPAPPSPPRRRPPG</sequence>
<feature type="region of interest" description="Disordered" evidence="1">
    <location>
        <begin position="155"/>
        <end position="194"/>
    </location>
</feature>
<name>A0A0D3KRJ9_EMIH1</name>
<reference evidence="2" key="2">
    <citation type="submission" date="2024-10" db="UniProtKB">
        <authorList>
            <consortium name="EnsemblProtists"/>
        </authorList>
    </citation>
    <scope>IDENTIFICATION</scope>
</reference>
<dbReference type="AlphaFoldDB" id="A0A0D3KRJ9"/>
<evidence type="ECO:0000313" key="3">
    <source>
        <dbReference type="Proteomes" id="UP000013827"/>
    </source>
</evidence>
<dbReference type="PaxDb" id="2903-EOD38384"/>
<dbReference type="GeneID" id="17283654"/>
<evidence type="ECO:0000313" key="2">
    <source>
        <dbReference type="EnsemblProtists" id="EOD38384"/>
    </source>
</evidence>
<reference evidence="3" key="1">
    <citation type="journal article" date="2013" name="Nature">
        <title>Pan genome of the phytoplankton Emiliania underpins its global distribution.</title>
        <authorList>
            <person name="Read B.A."/>
            <person name="Kegel J."/>
            <person name="Klute M.J."/>
            <person name="Kuo A."/>
            <person name="Lefebvre S.C."/>
            <person name="Maumus F."/>
            <person name="Mayer C."/>
            <person name="Miller J."/>
            <person name="Monier A."/>
            <person name="Salamov A."/>
            <person name="Young J."/>
            <person name="Aguilar M."/>
            <person name="Claverie J.M."/>
            <person name="Frickenhaus S."/>
            <person name="Gonzalez K."/>
            <person name="Herman E.K."/>
            <person name="Lin Y.C."/>
            <person name="Napier J."/>
            <person name="Ogata H."/>
            <person name="Sarno A.F."/>
            <person name="Shmutz J."/>
            <person name="Schroeder D."/>
            <person name="de Vargas C."/>
            <person name="Verret F."/>
            <person name="von Dassow P."/>
            <person name="Valentin K."/>
            <person name="Van de Peer Y."/>
            <person name="Wheeler G."/>
            <person name="Dacks J.B."/>
            <person name="Delwiche C.F."/>
            <person name="Dyhrman S.T."/>
            <person name="Glockner G."/>
            <person name="John U."/>
            <person name="Richards T."/>
            <person name="Worden A.Z."/>
            <person name="Zhang X."/>
            <person name="Grigoriev I.V."/>
            <person name="Allen A.E."/>
            <person name="Bidle K."/>
            <person name="Borodovsky M."/>
            <person name="Bowler C."/>
            <person name="Brownlee C."/>
            <person name="Cock J.M."/>
            <person name="Elias M."/>
            <person name="Gladyshev V.N."/>
            <person name="Groth M."/>
            <person name="Guda C."/>
            <person name="Hadaegh A."/>
            <person name="Iglesias-Rodriguez M.D."/>
            <person name="Jenkins J."/>
            <person name="Jones B.M."/>
            <person name="Lawson T."/>
            <person name="Leese F."/>
            <person name="Lindquist E."/>
            <person name="Lobanov A."/>
            <person name="Lomsadze A."/>
            <person name="Malik S.B."/>
            <person name="Marsh M.E."/>
            <person name="Mackinder L."/>
            <person name="Mock T."/>
            <person name="Mueller-Roeber B."/>
            <person name="Pagarete A."/>
            <person name="Parker M."/>
            <person name="Probert I."/>
            <person name="Quesneville H."/>
            <person name="Raines C."/>
            <person name="Rensing S.A."/>
            <person name="Riano-Pachon D.M."/>
            <person name="Richier S."/>
            <person name="Rokitta S."/>
            <person name="Shiraiwa Y."/>
            <person name="Soanes D.M."/>
            <person name="van der Giezen M."/>
            <person name="Wahlund T.M."/>
            <person name="Williams B."/>
            <person name="Wilson W."/>
            <person name="Wolfe G."/>
            <person name="Wurch L.L."/>
        </authorList>
    </citation>
    <scope>NUCLEOTIDE SEQUENCE</scope>
</reference>
<evidence type="ECO:0000256" key="1">
    <source>
        <dbReference type="SAM" id="MobiDB-lite"/>
    </source>
</evidence>
<dbReference type="HOGENOM" id="CLU_1589503_0_0_1"/>
<proteinExistence type="predicted"/>
<organism evidence="2 3">
    <name type="scientific">Emiliania huxleyi (strain CCMP1516)</name>
    <dbReference type="NCBI Taxonomy" id="280463"/>
    <lineage>
        <taxon>Eukaryota</taxon>
        <taxon>Haptista</taxon>
        <taxon>Haptophyta</taxon>
        <taxon>Prymnesiophyceae</taxon>
        <taxon>Isochrysidales</taxon>
        <taxon>Noelaerhabdaceae</taxon>
        <taxon>Emiliania</taxon>
    </lineage>
</organism>